<comment type="caution">
    <text evidence="1">The sequence shown here is derived from an EMBL/GenBank/DDBJ whole genome shotgun (WGS) entry which is preliminary data.</text>
</comment>
<evidence type="ECO:0000313" key="1">
    <source>
        <dbReference type="EMBL" id="GMF25897.1"/>
    </source>
</evidence>
<protein>
    <submittedName>
        <fullName evidence="1">Unnamed protein product</fullName>
    </submittedName>
</protein>
<reference evidence="1" key="1">
    <citation type="submission" date="2023-04" db="EMBL/GenBank/DDBJ databases">
        <title>Phytophthora lilii NBRC 32176.</title>
        <authorList>
            <person name="Ichikawa N."/>
            <person name="Sato H."/>
            <person name="Tonouchi N."/>
        </authorList>
    </citation>
    <scope>NUCLEOTIDE SEQUENCE</scope>
    <source>
        <strain evidence="1">NBRC 32176</strain>
    </source>
</reference>
<organism evidence="1 2">
    <name type="scientific">Phytophthora lilii</name>
    <dbReference type="NCBI Taxonomy" id="2077276"/>
    <lineage>
        <taxon>Eukaryota</taxon>
        <taxon>Sar</taxon>
        <taxon>Stramenopiles</taxon>
        <taxon>Oomycota</taxon>
        <taxon>Peronosporomycetes</taxon>
        <taxon>Peronosporales</taxon>
        <taxon>Peronosporaceae</taxon>
        <taxon>Phytophthora</taxon>
    </lineage>
</organism>
<accession>A0A9W6U637</accession>
<dbReference type="OrthoDB" id="241340at2759"/>
<dbReference type="Proteomes" id="UP001165083">
    <property type="component" value="Unassembled WGS sequence"/>
</dbReference>
<dbReference type="AlphaFoldDB" id="A0A9W6U637"/>
<gene>
    <name evidence="1" type="ORF">Plil01_001074200</name>
</gene>
<sequence>MQSFSQAMRTKMLRALTHALTGGHVSIQNLSLSSLARVLCVFPIHVLIDNNGETLLHFLKWSKTTTADDSTFCFSTALATAFQYYLAKKVEGSTSGVLSFAQLARLLLLTTEVGSDNSTTHCHDDREPIETILLRSPRSLLLSEAPNEDVERTHLVLLVAKFEKQIQELLDSSALASASKPGFAFSFHRDSFYDENVNCSYLLNSSYDNSPTLAGQWELQEMTALDALCEELKTILSTGADNTVFNLALAAKCLSAIGANFAALGSLKSFESELIVPLLLHLDTARRYSRKLDARCATYDACVEALPTAGMDPSGLIQMANVLSLTLSQLASPLASGSGDISRLLEEVWSANNDSKAKLDALTRAVVTCIFQPLLLYKKPLIDEKEQLTTDGNAPFQGFQGFSPLSDSQSTAIASHAKDRFVRLVVLTFLDDVAVDGSATNSETQHLMNALLAQLVALYVTPEWQKQHMLNSDGLGKKLRSWQALCIVSAITSHS</sequence>
<name>A0A9W6U637_9STRA</name>
<keyword evidence="2" id="KW-1185">Reference proteome</keyword>
<dbReference type="EMBL" id="BSXW01000577">
    <property type="protein sequence ID" value="GMF25897.1"/>
    <property type="molecule type" value="Genomic_DNA"/>
</dbReference>
<evidence type="ECO:0000313" key="2">
    <source>
        <dbReference type="Proteomes" id="UP001165083"/>
    </source>
</evidence>
<proteinExistence type="predicted"/>